<dbReference type="eggNOG" id="ENOG50335YR">
    <property type="taxonomic scope" value="Bacteria"/>
</dbReference>
<dbReference type="RefSeq" id="WP_005217878.1">
    <property type="nucleotide sequence ID" value="NZ_KI392040.1"/>
</dbReference>
<reference evidence="1 2" key="1">
    <citation type="journal article" date="2014" name="Genome Announc.">
        <title>Draft genome sequences of six enterohepatic helicobacter species isolated from humans and one from rhesus macaques.</title>
        <authorList>
            <person name="Shen Z."/>
            <person name="Sheh A."/>
            <person name="Young S.K."/>
            <person name="Abouelliel A."/>
            <person name="Ward D.V."/>
            <person name="Earl A.M."/>
            <person name="Fox J.G."/>
        </authorList>
    </citation>
    <scope>NUCLEOTIDE SEQUENCE [LARGE SCALE GENOMIC DNA]</scope>
    <source>
        <strain evidence="1 2">ATCC 43879</strain>
    </source>
</reference>
<dbReference type="EMBL" id="ACDN02000064">
    <property type="protein sequence ID" value="EEO23724.1"/>
    <property type="molecule type" value="Genomic_DNA"/>
</dbReference>
<protein>
    <submittedName>
        <fullName evidence="1">Uncharacterized protein</fullName>
    </submittedName>
</protein>
<sequence length="301" mass="35101">MSKVYLCSFADTRLCLSALRFYQQAKAMQVFDYIFLYNETNLDKEFRDAMSNQACINGGGGVTRGFGYWCWKPQIILQTLQQMNEGDVLFYIDIGCEFQIEGRRRLQEMIDEIRKNEIMGVMVGGHHIEKVWTKASVFQHFGVLNDKHYTDTRQIASGLVMLCKTQRTQAIMQEWLNVFYHHFELVDDSPSPIPNDESFIENRHDQSIWSILNKKHNIVNFDGVDFTQMAVNPEQHPIVTVRNAIYCSFITSSTNSTANRYLKVMWIIPALISKLHPIRSGRRYARTLKKFLLHYSFVNKN</sequence>
<proteinExistence type="predicted"/>
<accession>C3XFD5</accession>
<dbReference type="HOGENOM" id="CLU_818027_0_0_7"/>
<evidence type="ECO:0000313" key="2">
    <source>
        <dbReference type="Proteomes" id="UP000005085"/>
    </source>
</evidence>
<comment type="caution">
    <text evidence="1">The sequence shown here is derived from an EMBL/GenBank/DDBJ whole genome shotgun (WGS) entry which is preliminary data.</text>
</comment>
<organism evidence="1 2">
    <name type="scientific">Helicobacter bilis ATCC 43879</name>
    <dbReference type="NCBI Taxonomy" id="613026"/>
    <lineage>
        <taxon>Bacteria</taxon>
        <taxon>Pseudomonadati</taxon>
        <taxon>Campylobacterota</taxon>
        <taxon>Epsilonproteobacteria</taxon>
        <taxon>Campylobacterales</taxon>
        <taxon>Helicobacteraceae</taxon>
        <taxon>Helicobacter</taxon>
    </lineage>
</organism>
<dbReference type="Proteomes" id="UP000005085">
    <property type="component" value="Unassembled WGS sequence"/>
</dbReference>
<evidence type="ECO:0000313" key="1">
    <source>
        <dbReference type="EMBL" id="EEO23724.1"/>
    </source>
</evidence>
<gene>
    <name evidence="1" type="ORF">HRAG_00781</name>
</gene>
<name>C3XFD5_9HELI</name>
<dbReference type="AlphaFoldDB" id="C3XFD5"/>
<keyword evidence="2" id="KW-1185">Reference proteome</keyword>